<name>A0A562Q1A4_9PSED</name>
<gene>
    <name evidence="1" type="ORF">IQ22_03842</name>
</gene>
<protein>
    <submittedName>
        <fullName evidence="1">Uncharacterized protein</fullName>
    </submittedName>
</protein>
<dbReference type="Proteomes" id="UP000316905">
    <property type="component" value="Unassembled WGS sequence"/>
</dbReference>
<reference evidence="1 2" key="1">
    <citation type="journal article" date="2015" name="Stand. Genomic Sci.">
        <title>Genomic Encyclopedia of Bacterial and Archaeal Type Strains, Phase III: the genomes of soil and plant-associated and newly described type strains.</title>
        <authorList>
            <person name="Whitman W.B."/>
            <person name="Woyke T."/>
            <person name="Klenk H.P."/>
            <person name="Zhou Y."/>
            <person name="Lilburn T.G."/>
            <person name="Beck B.J."/>
            <person name="De Vos P."/>
            <person name="Vandamme P."/>
            <person name="Eisen J.A."/>
            <person name="Garrity G."/>
            <person name="Hugenholtz P."/>
            <person name="Kyrpides N.C."/>
        </authorList>
    </citation>
    <scope>NUCLEOTIDE SEQUENCE [LARGE SCALE GENOMIC DNA]</scope>
    <source>
        <strain evidence="1 2">CGMCC 1.6858</strain>
    </source>
</reference>
<dbReference type="OrthoDB" id="9913410at2"/>
<comment type="caution">
    <text evidence="1">The sequence shown here is derived from an EMBL/GenBank/DDBJ whole genome shotgun (WGS) entry which is preliminary data.</text>
</comment>
<accession>A0A562Q1A4</accession>
<evidence type="ECO:0000313" key="2">
    <source>
        <dbReference type="Proteomes" id="UP000316905"/>
    </source>
</evidence>
<evidence type="ECO:0000313" key="1">
    <source>
        <dbReference type="EMBL" id="TWI50452.1"/>
    </source>
</evidence>
<dbReference type="RefSeq" id="WP_145144797.1">
    <property type="nucleotide sequence ID" value="NZ_VLKY01000015.1"/>
</dbReference>
<proteinExistence type="predicted"/>
<dbReference type="EMBL" id="VLKY01000015">
    <property type="protein sequence ID" value="TWI50452.1"/>
    <property type="molecule type" value="Genomic_DNA"/>
</dbReference>
<organism evidence="1 2">
    <name type="scientific">Pseudomonas duriflava</name>
    <dbReference type="NCBI Taxonomy" id="459528"/>
    <lineage>
        <taxon>Bacteria</taxon>
        <taxon>Pseudomonadati</taxon>
        <taxon>Pseudomonadota</taxon>
        <taxon>Gammaproteobacteria</taxon>
        <taxon>Pseudomonadales</taxon>
        <taxon>Pseudomonadaceae</taxon>
        <taxon>Pseudomonas</taxon>
    </lineage>
</organism>
<dbReference type="AlphaFoldDB" id="A0A562Q1A4"/>
<sequence>MNIDEADKEIDSQAIAEAEQAALNEWNKRPTAEREALLQLARTVWQSTVELETATAIASPIVSELKRFRERYISLVESLSDEARGSLDFTALYTSNLPMAKPVPPDEVMGVHQPISFLHTIDETIEVLPSAQRGPKPTARDSGVSTAAIRAVAEQLELRSYGTGSSRTMAPDERLLFSICKQIDVRVTAPNVRHALKNLTSRKLSPK</sequence>
<keyword evidence="2" id="KW-1185">Reference proteome</keyword>